<sequence>MAIDRLLEAECLDPRSGLYRRSAGEWQALRYLKAKQVEDELVKLAEDDLREAECFHAATSIWGTDYWRPEAYDADLFYFLAILYVSHCDNLHDIEALSASASVSIAEIRRLVCFARVILRSVITVPRATPLTGAKWENEPPEMASSWDAFLDFEDKDSARAALELGWRSVPSSLVEQLESSSPLLDIVKQLVRSLYFVTLPGRDEGPACATALAFIRNRISQVESQPSSELEELREIERGVVECYRMEAVDLSKEDWDRYFEQSLSIYGCDPAEYPPPLAWGPLTVGQVKLLLSASSNEGSLAASLFTRKPPKSVFLSHLLALYDSTVHARLWLLKVQLPVYVNFEFLHYRDLGHMELIETEALKSEVGFQERVPSYVERLLKREGVLETAEYMRLPEKGCVYPVSNPICSRLKVPLFIKKIDEMDEYHTSPHALGTCFSSTLWYETKHKLAYWLRVGEAGGNDEAAQEYGNTEKFLKWSGESEGDTMEPQLKFLA</sequence>
<reference evidence="1 2" key="1">
    <citation type="journal article" date="2011" name="Science">
        <title>The Selaginella genome identifies genetic changes associated with the evolution of vascular plants.</title>
        <authorList>
            <person name="Banks J.A."/>
            <person name="Nishiyama T."/>
            <person name="Hasebe M."/>
            <person name="Bowman J.L."/>
            <person name="Gribskov M."/>
            <person name="dePamphilis C."/>
            <person name="Albert V.A."/>
            <person name="Aono N."/>
            <person name="Aoyama T."/>
            <person name="Ambrose B.A."/>
            <person name="Ashton N.W."/>
            <person name="Axtell M.J."/>
            <person name="Barker E."/>
            <person name="Barker M.S."/>
            <person name="Bennetzen J.L."/>
            <person name="Bonawitz N.D."/>
            <person name="Chapple C."/>
            <person name="Cheng C."/>
            <person name="Correa L.G."/>
            <person name="Dacre M."/>
            <person name="DeBarry J."/>
            <person name="Dreyer I."/>
            <person name="Elias M."/>
            <person name="Engstrom E.M."/>
            <person name="Estelle M."/>
            <person name="Feng L."/>
            <person name="Finet C."/>
            <person name="Floyd S.K."/>
            <person name="Frommer W.B."/>
            <person name="Fujita T."/>
            <person name="Gramzow L."/>
            <person name="Gutensohn M."/>
            <person name="Harholt J."/>
            <person name="Hattori M."/>
            <person name="Heyl A."/>
            <person name="Hirai T."/>
            <person name="Hiwatashi Y."/>
            <person name="Ishikawa M."/>
            <person name="Iwata M."/>
            <person name="Karol K.G."/>
            <person name="Koehler B."/>
            <person name="Kolukisaoglu U."/>
            <person name="Kubo M."/>
            <person name="Kurata T."/>
            <person name="Lalonde S."/>
            <person name="Li K."/>
            <person name="Li Y."/>
            <person name="Litt A."/>
            <person name="Lyons E."/>
            <person name="Manning G."/>
            <person name="Maruyama T."/>
            <person name="Michael T.P."/>
            <person name="Mikami K."/>
            <person name="Miyazaki S."/>
            <person name="Morinaga S."/>
            <person name="Murata T."/>
            <person name="Mueller-Roeber B."/>
            <person name="Nelson D.R."/>
            <person name="Obara M."/>
            <person name="Oguri Y."/>
            <person name="Olmstead R.G."/>
            <person name="Onodera N."/>
            <person name="Petersen B.L."/>
            <person name="Pils B."/>
            <person name="Prigge M."/>
            <person name="Rensing S.A."/>
            <person name="Riano-Pachon D.M."/>
            <person name="Roberts A.W."/>
            <person name="Sato Y."/>
            <person name="Scheller H.V."/>
            <person name="Schulz B."/>
            <person name="Schulz C."/>
            <person name="Shakirov E.V."/>
            <person name="Shibagaki N."/>
            <person name="Shinohara N."/>
            <person name="Shippen D.E."/>
            <person name="Soerensen I."/>
            <person name="Sotooka R."/>
            <person name="Sugimoto N."/>
            <person name="Sugita M."/>
            <person name="Sumikawa N."/>
            <person name="Tanurdzic M."/>
            <person name="Theissen G."/>
            <person name="Ulvskov P."/>
            <person name="Wakazuki S."/>
            <person name="Weng J.K."/>
            <person name="Willats W.W."/>
            <person name="Wipf D."/>
            <person name="Wolf P.G."/>
            <person name="Yang L."/>
            <person name="Zimmer A.D."/>
            <person name="Zhu Q."/>
            <person name="Mitros T."/>
            <person name="Hellsten U."/>
            <person name="Loque D."/>
            <person name="Otillar R."/>
            <person name="Salamov A."/>
            <person name="Schmutz J."/>
            <person name="Shapiro H."/>
            <person name="Lindquist E."/>
            <person name="Lucas S."/>
            <person name="Rokhsar D."/>
            <person name="Grigoriev I.V."/>
        </authorList>
    </citation>
    <scope>NUCLEOTIDE SEQUENCE [LARGE SCALE GENOMIC DNA]</scope>
</reference>
<dbReference type="Gramene" id="EFJ13754">
    <property type="protein sequence ID" value="EFJ13754"/>
    <property type="gene ID" value="SELMODRAFT_424259"/>
</dbReference>
<organism evidence="2">
    <name type="scientific">Selaginella moellendorffii</name>
    <name type="common">Spikemoss</name>
    <dbReference type="NCBI Taxonomy" id="88036"/>
    <lineage>
        <taxon>Eukaryota</taxon>
        <taxon>Viridiplantae</taxon>
        <taxon>Streptophyta</taxon>
        <taxon>Embryophyta</taxon>
        <taxon>Tracheophyta</taxon>
        <taxon>Lycopodiopsida</taxon>
        <taxon>Selaginellales</taxon>
        <taxon>Selaginellaceae</taxon>
        <taxon>Selaginella</taxon>
    </lineage>
</organism>
<dbReference type="AlphaFoldDB" id="D8SPB3"/>
<accession>D8SPB3</accession>
<protein>
    <submittedName>
        <fullName evidence="1">Uncharacterized protein</fullName>
    </submittedName>
</protein>
<name>D8SPB3_SELML</name>
<proteinExistence type="predicted"/>
<gene>
    <name evidence="1" type="ORF">SELMODRAFT_424259</name>
</gene>
<keyword evidence="2" id="KW-1185">Reference proteome</keyword>
<dbReference type="KEGG" id="smo:SELMODRAFT_424259"/>
<evidence type="ECO:0000313" key="2">
    <source>
        <dbReference type="Proteomes" id="UP000001514"/>
    </source>
</evidence>
<dbReference type="Proteomes" id="UP000001514">
    <property type="component" value="Unassembled WGS sequence"/>
</dbReference>
<dbReference type="InParanoid" id="D8SPB3"/>
<evidence type="ECO:0000313" key="1">
    <source>
        <dbReference type="EMBL" id="EFJ13754.1"/>
    </source>
</evidence>
<dbReference type="EMBL" id="GL377631">
    <property type="protein sequence ID" value="EFJ13754.1"/>
    <property type="molecule type" value="Genomic_DNA"/>
</dbReference>
<dbReference type="HOGENOM" id="CLU_550308_0_0_1"/>